<dbReference type="EMBL" id="DWWM01000005">
    <property type="protein sequence ID" value="HJC35657.1"/>
    <property type="molecule type" value="Genomic_DNA"/>
</dbReference>
<dbReference type="Gene3D" id="1.10.10.10">
    <property type="entry name" value="Winged helix-like DNA-binding domain superfamily/Winged helix DNA-binding domain"/>
    <property type="match status" value="1"/>
</dbReference>
<dbReference type="PRINTS" id="PR00598">
    <property type="entry name" value="HTHMARR"/>
</dbReference>
<sequence length="141" mass="16126">MLEEELHFQLLRSFHFSNRAIVAQTSQLKLMPGQPKILLYLLEHDGAMAKEITEGCVLDKSTVTSLLARMAQQALIVRRPHARDRRAAMICLTEKGRRLAEEVHVICQRSDERALRGIDAQERQTLVRLLRQVSANLEEQA</sequence>
<dbReference type="InterPro" id="IPR036388">
    <property type="entry name" value="WH-like_DNA-bd_sf"/>
</dbReference>
<reference evidence="5" key="2">
    <citation type="submission" date="2021-04" db="EMBL/GenBank/DDBJ databases">
        <authorList>
            <person name="Gilroy R."/>
        </authorList>
    </citation>
    <scope>NUCLEOTIDE SEQUENCE</scope>
    <source>
        <strain evidence="5">CHK187-11901</strain>
    </source>
</reference>
<evidence type="ECO:0000256" key="1">
    <source>
        <dbReference type="ARBA" id="ARBA00023015"/>
    </source>
</evidence>
<accession>A0A9D2NNS9</accession>
<gene>
    <name evidence="5" type="ORF">H9702_00805</name>
</gene>
<evidence type="ECO:0000256" key="2">
    <source>
        <dbReference type="ARBA" id="ARBA00023125"/>
    </source>
</evidence>
<evidence type="ECO:0000259" key="4">
    <source>
        <dbReference type="PROSITE" id="PS50995"/>
    </source>
</evidence>
<dbReference type="SUPFAM" id="SSF46785">
    <property type="entry name" value="Winged helix' DNA-binding domain"/>
    <property type="match status" value="1"/>
</dbReference>
<keyword evidence="2" id="KW-0238">DNA-binding</keyword>
<proteinExistence type="predicted"/>
<evidence type="ECO:0000313" key="5">
    <source>
        <dbReference type="EMBL" id="HJC35657.1"/>
    </source>
</evidence>
<dbReference type="Proteomes" id="UP000823896">
    <property type="component" value="Unassembled WGS sequence"/>
</dbReference>
<dbReference type="SMART" id="SM00347">
    <property type="entry name" value="HTH_MARR"/>
    <property type="match status" value="1"/>
</dbReference>
<evidence type="ECO:0000256" key="3">
    <source>
        <dbReference type="ARBA" id="ARBA00023163"/>
    </source>
</evidence>
<reference evidence="5" key="1">
    <citation type="journal article" date="2021" name="PeerJ">
        <title>Extensive microbial diversity within the chicken gut microbiome revealed by metagenomics and culture.</title>
        <authorList>
            <person name="Gilroy R."/>
            <person name="Ravi A."/>
            <person name="Getino M."/>
            <person name="Pursley I."/>
            <person name="Horton D.L."/>
            <person name="Alikhan N.F."/>
            <person name="Baker D."/>
            <person name="Gharbi K."/>
            <person name="Hall N."/>
            <person name="Watson M."/>
            <person name="Adriaenssens E.M."/>
            <person name="Foster-Nyarko E."/>
            <person name="Jarju S."/>
            <person name="Secka A."/>
            <person name="Antonio M."/>
            <person name="Oren A."/>
            <person name="Chaudhuri R.R."/>
            <person name="La Ragione R."/>
            <person name="Hildebrand F."/>
            <person name="Pallen M.J."/>
        </authorList>
    </citation>
    <scope>NUCLEOTIDE SEQUENCE</scope>
    <source>
        <strain evidence="5">CHK187-11901</strain>
    </source>
</reference>
<dbReference type="GO" id="GO:0003700">
    <property type="term" value="F:DNA-binding transcription factor activity"/>
    <property type="evidence" value="ECO:0007669"/>
    <property type="project" value="InterPro"/>
</dbReference>
<name>A0A9D2NNS9_9FIRM</name>
<dbReference type="PANTHER" id="PTHR42756:SF1">
    <property type="entry name" value="TRANSCRIPTIONAL REPRESSOR OF EMRAB OPERON"/>
    <property type="match status" value="1"/>
</dbReference>
<dbReference type="GO" id="GO:0003677">
    <property type="term" value="F:DNA binding"/>
    <property type="evidence" value="ECO:0007669"/>
    <property type="project" value="UniProtKB-KW"/>
</dbReference>
<dbReference type="InterPro" id="IPR036390">
    <property type="entry name" value="WH_DNA-bd_sf"/>
</dbReference>
<dbReference type="PROSITE" id="PS50995">
    <property type="entry name" value="HTH_MARR_2"/>
    <property type="match status" value="1"/>
</dbReference>
<dbReference type="InterPro" id="IPR000835">
    <property type="entry name" value="HTH_MarR-typ"/>
</dbReference>
<keyword evidence="3" id="KW-0804">Transcription</keyword>
<feature type="domain" description="HTH marR-type" evidence="4">
    <location>
        <begin position="1"/>
        <end position="135"/>
    </location>
</feature>
<dbReference type="PANTHER" id="PTHR42756">
    <property type="entry name" value="TRANSCRIPTIONAL REGULATOR, MARR"/>
    <property type="match status" value="1"/>
</dbReference>
<organism evidence="5 6">
    <name type="scientific">Candidatus Merdibacter merdavium</name>
    <dbReference type="NCBI Taxonomy" id="2838692"/>
    <lineage>
        <taxon>Bacteria</taxon>
        <taxon>Bacillati</taxon>
        <taxon>Bacillota</taxon>
        <taxon>Erysipelotrichia</taxon>
        <taxon>Erysipelotrichales</taxon>
        <taxon>Erysipelotrichaceae</taxon>
        <taxon>Merdibacter</taxon>
    </lineage>
</organism>
<dbReference type="AlphaFoldDB" id="A0A9D2NNS9"/>
<evidence type="ECO:0000313" key="6">
    <source>
        <dbReference type="Proteomes" id="UP000823896"/>
    </source>
</evidence>
<dbReference type="Pfam" id="PF12802">
    <property type="entry name" value="MarR_2"/>
    <property type="match status" value="1"/>
</dbReference>
<protein>
    <submittedName>
        <fullName evidence="5">MarR family transcriptional regulator</fullName>
    </submittedName>
</protein>
<comment type="caution">
    <text evidence="5">The sequence shown here is derived from an EMBL/GenBank/DDBJ whole genome shotgun (WGS) entry which is preliminary data.</text>
</comment>
<keyword evidence="1" id="KW-0805">Transcription regulation</keyword>